<accession>A0ABT3VKU7</accession>
<comment type="subcellular location">
    <subcellularLocation>
        <location evidence="1">Periplasm</location>
    </subcellularLocation>
</comment>
<keyword evidence="4" id="KW-0456">Lyase</keyword>
<dbReference type="InterPro" id="IPR012480">
    <property type="entry name" value="Hepar_II_III_C"/>
</dbReference>
<evidence type="ECO:0000313" key="7">
    <source>
        <dbReference type="Proteomes" id="UP001209916"/>
    </source>
</evidence>
<evidence type="ECO:0000259" key="5">
    <source>
        <dbReference type="Pfam" id="PF07940"/>
    </source>
</evidence>
<evidence type="ECO:0000256" key="4">
    <source>
        <dbReference type="ARBA" id="ARBA00023239"/>
    </source>
</evidence>
<feature type="domain" description="Heparinase II/III-like C-terminal" evidence="5">
    <location>
        <begin position="288"/>
        <end position="507"/>
    </location>
</feature>
<dbReference type="PANTHER" id="PTHR39210:SF1">
    <property type="entry name" value="HEPARIN-SULFATE LYASE"/>
    <property type="match status" value="1"/>
</dbReference>
<dbReference type="PANTHER" id="PTHR39210">
    <property type="entry name" value="HEPARIN-SULFATE LYASE"/>
    <property type="match status" value="1"/>
</dbReference>
<protein>
    <submittedName>
        <fullName evidence="6">Heparinase II/III family protein</fullName>
    </submittedName>
</protein>
<dbReference type="Gene3D" id="2.70.98.70">
    <property type="match status" value="1"/>
</dbReference>
<evidence type="ECO:0000256" key="3">
    <source>
        <dbReference type="ARBA" id="ARBA00022764"/>
    </source>
</evidence>
<evidence type="ECO:0000256" key="1">
    <source>
        <dbReference type="ARBA" id="ARBA00004418"/>
    </source>
</evidence>
<organism evidence="6 7">
    <name type="scientific">Alcaligenes parafaecalis</name>
    <dbReference type="NCBI Taxonomy" id="171260"/>
    <lineage>
        <taxon>Bacteria</taxon>
        <taxon>Pseudomonadati</taxon>
        <taxon>Pseudomonadota</taxon>
        <taxon>Betaproteobacteria</taxon>
        <taxon>Burkholderiales</taxon>
        <taxon>Alcaligenaceae</taxon>
        <taxon>Alcaligenes</taxon>
    </lineage>
</organism>
<dbReference type="Proteomes" id="UP001209916">
    <property type="component" value="Unassembled WGS sequence"/>
</dbReference>
<name>A0ABT3VKU7_9BURK</name>
<dbReference type="Gene3D" id="1.50.10.100">
    <property type="entry name" value="Chondroitin AC/alginate lyase"/>
    <property type="match status" value="1"/>
</dbReference>
<dbReference type="Pfam" id="PF07940">
    <property type="entry name" value="Hepar_II_III_C"/>
    <property type="match status" value="1"/>
</dbReference>
<dbReference type="EMBL" id="JAPKNA010000002">
    <property type="protein sequence ID" value="MCX5464124.1"/>
    <property type="molecule type" value="Genomic_DNA"/>
</dbReference>
<keyword evidence="2" id="KW-0732">Signal</keyword>
<dbReference type="InterPro" id="IPR008929">
    <property type="entry name" value="Chondroitin_lyas"/>
</dbReference>
<proteinExistence type="predicted"/>
<sequence>MPDIDEVLLKEIKLKYRLVLGGDYEQLKAEGFIPRPGVKPIKLALPFKWRYPDRNVEFTLHSWRFLNPLLSKFLSSSDTSYLIEALEYVKNWQSYKTSEDKKSQFLWYDMAVGLRSIILGFFLELYKKNILPLDDGDFLLLSDLATEHIDNLSCEKNITAGNHALYQVMGLRILSLSVGQGERFLGYCTSILENLISLSFDKYSVNNENSPFYHGYNVELLSRMRCGVFPGLDEKINNIIRDGSAITGWLTGIDGKYYSVGDSEGEGKPIKSAGPFDLIQSRVKHVHKDLSPSGYLAVRTHPRIDVLDSFSLLFHATNSSYVHAHADHLSFVVFLRGQELITDPGKYTYEYGAWRDYFISDKAHNVIGLSDRIFLPKDISLGAASIDPIELGEDFYRLSGSVRKSEDFSFSRNLLYRPECGLFLHDTVCNQTSSNSEMRFHFGKDISAIFEDGLVVLKKDKNLLAILKPQNNYNSISIRRGEEAGFGWASKHYNKKFEIDVLVIEYAANVSEIITEILFKS</sequence>
<reference evidence="6 7" key="1">
    <citation type="submission" date="2022-11" db="EMBL/GenBank/DDBJ databases">
        <title>Biodiversity and phylogenetic relationships of bacteria.</title>
        <authorList>
            <person name="Machado R.A.R."/>
            <person name="Bhat A."/>
            <person name="Loulou A."/>
            <person name="Kallel S."/>
        </authorList>
    </citation>
    <scope>NUCLEOTIDE SEQUENCE [LARGE SCALE GENOMIC DNA]</scope>
    <source>
        <strain evidence="6 7">DSM 13975</strain>
    </source>
</reference>
<keyword evidence="3" id="KW-0574">Periplasm</keyword>
<comment type="caution">
    <text evidence="6">The sequence shown here is derived from an EMBL/GenBank/DDBJ whole genome shotgun (WGS) entry which is preliminary data.</text>
</comment>
<evidence type="ECO:0000313" key="6">
    <source>
        <dbReference type="EMBL" id="MCX5464124.1"/>
    </source>
</evidence>
<gene>
    <name evidence="6" type="ORF">OSH09_08000</name>
</gene>
<keyword evidence="7" id="KW-1185">Reference proteome</keyword>
<dbReference type="RefSeq" id="WP_266120665.1">
    <property type="nucleotide sequence ID" value="NZ_JAPKNA010000002.1"/>
</dbReference>
<evidence type="ECO:0000256" key="2">
    <source>
        <dbReference type="ARBA" id="ARBA00022729"/>
    </source>
</evidence>